<comment type="function">
    <text evidence="12">Produces nitric oxide (NO) which is a messenger molecule with diverse functions.</text>
</comment>
<evidence type="ECO:0000313" key="17">
    <source>
        <dbReference type="Proteomes" id="UP000663879"/>
    </source>
</evidence>
<comment type="similarity">
    <text evidence="2 12">Belongs to the NOS family.</text>
</comment>
<keyword evidence="5 12" id="KW-0288">FMN</keyword>
<evidence type="ECO:0000256" key="12">
    <source>
        <dbReference type="PIRNR" id="PIRNR000333"/>
    </source>
</evidence>
<dbReference type="Pfam" id="PF00175">
    <property type="entry name" value="NAD_binding_1"/>
    <property type="match status" value="1"/>
</dbReference>
<dbReference type="PANTHER" id="PTHR43410:SF1">
    <property type="entry name" value="NITRIC OXIDE SYNTHASE"/>
    <property type="match status" value="1"/>
</dbReference>
<dbReference type="InterPro" id="IPR036119">
    <property type="entry name" value="NOS_N_sf"/>
</dbReference>
<comment type="cofactor">
    <cofactor evidence="12">
        <name>FAD</name>
        <dbReference type="ChEBI" id="CHEBI:57692"/>
    </cofactor>
    <text evidence="12">Binds 1 FAD.</text>
</comment>
<keyword evidence="10 12" id="KW-0560">Oxidoreductase</keyword>
<dbReference type="InterPro" id="IPR008254">
    <property type="entry name" value="Flavodoxin/NO_synth"/>
</dbReference>
<dbReference type="Pfam" id="PF00258">
    <property type="entry name" value="Flavodoxin_1"/>
    <property type="match status" value="1"/>
</dbReference>
<dbReference type="PROSITE" id="PS50902">
    <property type="entry name" value="FLAVODOXIN_LIKE"/>
    <property type="match status" value="1"/>
</dbReference>
<comment type="catalytic activity">
    <reaction evidence="12">
        <text>2 L-arginine + 3 NADPH + 4 O2 + H(+) = 2 L-citrulline + 2 nitric oxide + 3 NADP(+) + 4 H2O</text>
        <dbReference type="Rhea" id="RHEA:19897"/>
        <dbReference type="ChEBI" id="CHEBI:15377"/>
        <dbReference type="ChEBI" id="CHEBI:15378"/>
        <dbReference type="ChEBI" id="CHEBI:15379"/>
        <dbReference type="ChEBI" id="CHEBI:16480"/>
        <dbReference type="ChEBI" id="CHEBI:32682"/>
        <dbReference type="ChEBI" id="CHEBI:57743"/>
        <dbReference type="ChEBI" id="CHEBI:57783"/>
        <dbReference type="ChEBI" id="CHEBI:58349"/>
        <dbReference type="EC" id="1.14.13.39"/>
    </reaction>
</comment>
<dbReference type="GO" id="GO:0050660">
    <property type="term" value="F:flavin adenine dinucleotide binding"/>
    <property type="evidence" value="ECO:0007669"/>
    <property type="project" value="InterPro"/>
</dbReference>
<dbReference type="PANTHER" id="PTHR43410">
    <property type="entry name" value="NITRIC OXIDE SYNTHASE OXYGENASE"/>
    <property type="match status" value="1"/>
</dbReference>
<evidence type="ECO:0000256" key="4">
    <source>
        <dbReference type="ARBA" id="ARBA00022630"/>
    </source>
</evidence>
<dbReference type="GO" id="GO:0006809">
    <property type="term" value="P:nitric oxide biosynthetic process"/>
    <property type="evidence" value="ECO:0007669"/>
    <property type="project" value="InterPro"/>
</dbReference>
<feature type="domain" description="FAD-binding FR-type" evidence="15">
    <location>
        <begin position="684"/>
        <end position="925"/>
    </location>
</feature>
<evidence type="ECO:0000256" key="6">
    <source>
        <dbReference type="ARBA" id="ARBA00022723"/>
    </source>
</evidence>
<gene>
    <name evidence="16" type="ORF">OXX778_LOCUS9402</name>
</gene>
<evidence type="ECO:0000313" key="16">
    <source>
        <dbReference type="EMBL" id="CAF0860268.1"/>
    </source>
</evidence>
<evidence type="ECO:0000256" key="1">
    <source>
        <dbReference type="ARBA" id="ARBA00001970"/>
    </source>
</evidence>
<dbReference type="InterPro" id="IPR044940">
    <property type="entry name" value="NOS_dom_2"/>
</dbReference>
<protein>
    <recommendedName>
        <fullName evidence="12">Nitric oxide synthase</fullName>
        <ecNumber evidence="12">1.14.13.39</ecNumber>
    </recommendedName>
</protein>
<dbReference type="InterPro" id="IPR023173">
    <property type="entry name" value="NADPH_Cyt_P450_Rdtase_alpha"/>
</dbReference>
<dbReference type="GO" id="GO:0010181">
    <property type="term" value="F:FMN binding"/>
    <property type="evidence" value="ECO:0007669"/>
    <property type="project" value="InterPro"/>
</dbReference>
<sequence>MKSTNNGNFLIKKPANQVNKSDKNFYFDNGLKIGVKKDLQTKCPFTIHSFSDDRTFSESLHTKSAKGIGCSEKFCKGSILKTQSLKFNQQKNKQEAIKEHFEFLDQYYESINKKTSTFHIDRINLSDKHFRKTGTFYLTFSELEFAVKTSWRNSARCIGRINWSNIKLFDGRNCTTTKEMFDLLCQHIRYANNGGNIQSAITVFRQRINGMYDFRIWNSQLINYAGYQLSESETIGDKSQIEFTRICESLGWKGKRTEHDILPLVLQANGNAPDIYEIPEDLIVQVDILHPKNESFKKLQLKWFGVPAVSSMCMDAAGIFFNCVAFNGWYMNTEIGRDLIEANRYNKLNLIAKVLNLDISNNSTLWKDEVLLETNKAILYSFNKAGVTIVDLHSAAESFVKHYENEIVLRGGTPADWVWINPSMSAHITPIFGLEMLNYVVKPYFEYQEMPKLQKKIIKFKTLIRCIKPFLTNFRSKIQNRPKCSIYYASQTGKAKDFSNKVFNLYNKSFNTKVMPLNELNLERINDAELILIIASTTGDGESPSNGKIFEEKIHQNSNLQSNMKNTVKFSILGLGDKTYGENFGAFPKLIHSFFKSIGLSEMYPLMIADQMENEENTMLSWLKQSFMESSKVFSEKIKLQENEIEKMFSTKLFINTIKKLRFSPCKESSSSSVISNLSNINDKNLRNFEIIHREIIGFRQDNEPILRLKLRCKDLQYSPGDHIEIFAENAKENVNFVLSRLNNSQIHDEILKFEVLDESFSNNSSEFWLSDKKYPNMSIRQALTYYFDINKPISQDGLKILANKAINEKEKELLKNISEDWKEYELWKKDYPNLVAVLRKYLSLSLDVESLLVVLPQMKSRFYSISSILNNQKNEVEITFAILKYETKINGSVYYGLCSKFLGDSEIGKVISAEIIESKKFKLPKDLSLPVILIGSGTGIAPFRSFWIQRQSMLQRKSTDLNIGDFALIYGCREKEKDLLYSKEIENLRAAKIINDFYPAFSRDPNFPKEYVQDKIYENKERIIELINRGAHIYICGRSDMSNGVTKAINQIYDEKLNLSGKVNNQDVIKILKQENRFHQDIFNS</sequence>
<evidence type="ECO:0000256" key="2">
    <source>
        <dbReference type="ARBA" id="ARBA00006267"/>
    </source>
</evidence>
<keyword evidence="3 12" id="KW-0349">Heme</keyword>
<dbReference type="InterPro" id="IPR004030">
    <property type="entry name" value="NOS_N"/>
</dbReference>
<dbReference type="InterPro" id="IPR029039">
    <property type="entry name" value="Flavoprotein-like_sf"/>
</dbReference>
<dbReference type="InterPro" id="IPR050607">
    <property type="entry name" value="NOS"/>
</dbReference>
<dbReference type="Gene3D" id="3.40.50.360">
    <property type="match status" value="1"/>
</dbReference>
<dbReference type="PRINTS" id="PR00371">
    <property type="entry name" value="FPNCR"/>
</dbReference>
<feature type="binding site" description="axial binding residue" evidence="13">
    <location>
        <position position="157"/>
    </location>
    <ligand>
        <name>heme b</name>
        <dbReference type="ChEBI" id="CHEBI:60344"/>
    </ligand>
    <ligandPart>
        <name>Fe</name>
        <dbReference type="ChEBI" id="CHEBI:18248"/>
    </ligandPart>
</feature>
<dbReference type="Gene3D" id="2.40.30.10">
    <property type="entry name" value="Translation factors"/>
    <property type="match status" value="1"/>
</dbReference>
<dbReference type="PRINTS" id="PR00369">
    <property type="entry name" value="FLAVODOXIN"/>
</dbReference>
<dbReference type="AlphaFoldDB" id="A0A813WV77"/>
<evidence type="ECO:0000256" key="7">
    <source>
        <dbReference type="ARBA" id="ARBA00022827"/>
    </source>
</evidence>
<evidence type="ECO:0000256" key="13">
    <source>
        <dbReference type="PIRSR" id="PIRSR000333-1"/>
    </source>
</evidence>
<reference evidence="16" key="1">
    <citation type="submission" date="2021-02" db="EMBL/GenBank/DDBJ databases">
        <authorList>
            <person name="Nowell W R."/>
        </authorList>
    </citation>
    <scope>NUCLEOTIDE SEQUENCE</scope>
    <source>
        <strain evidence="16">Ploen Becks lab</strain>
    </source>
</reference>
<evidence type="ECO:0000259" key="14">
    <source>
        <dbReference type="PROSITE" id="PS50902"/>
    </source>
</evidence>
<keyword evidence="7 12" id="KW-0274">FAD</keyword>
<dbReference type="SUPFAM" id="SSF63380">
    <property type="entry name" value="Riboflavin synthase domain-like"/>
    <property type="match status" value="1"/>
</dbReference>
<dbReference type="Pfam" id="PF02898">
    <property type="entry name" value="NO_synthase"/>
    <property type="match status" value="1"/>
</dbReference>
<dbReference type="GO" id="GO:0020037">
    <property type="term" value="F:heme binding"/>
    <property type="evidence" value="ECO:0007669"/>
    <property type="project" value="InterPro"/>
</dbReference>
<name>A0A813WV77_9BILA</name>
<keyword evidence="9 12" id="KW-0112">Calmodulin-binding</keyword>
<feature type="domain" description="Flavodoxin-like" evidence="14">
    <location>
        <begin position="484"/>
        <end position="627"/>
    </location>
</feature>
<dbReference type="Gene3D" id="3.90.340.10">
    <property type="entry name" value="Nitric Oxide Synthase, Chain A, domain 1"/>
    <property type="match status" value="1"/>
</dbReference>
<organism evidence="16 17">
    <name type="scientific">Brachionus calyciflorus</name>
    <dbReference type="NCBI Taxonomy" id="104777"/>
    <lineage>
        <taxon>Eukaryota</taxon>
        <taxon>Metazoa</taxon>
        <taxon>Spiralia</taxon>
        <taxon>Gnathifera</taxon>
        <taxon>Rotifera</taxon>
        <taxon>Eurotatoria</taxon>
        <taxon>Monogononta</taxon>
        <taxon>Pseudotrocha</taxon>
        <taxon>Ploima</taxon>
        <taxon>Brachionidae</taxon>
        <taxon>Brachionus</taxon>
    </lineage>
</organism>
<keyword evidence="4" id="KW-0285">Flavoprotein</keyword>
<dbReference type="InterPro" id="IPR017938">
    <property type="entry name" value="Riboflavin_synthase-like_b-brl"/>
</dbReference>
<evidence type="ECO:0000256" key="10">
    <source>
        <dbReference type="ARBA" id="ARBA00023002"/>
    </source>
</evidence>
<dbReference type="GO" id="GO:0046872">
    <property type="term" value="F:metal ion binding"/>
    <property type="evidence" value="ECO:0007669"/>
    <property type="project" value="UniProtKB-KW"/>
</dbReference>
<dbReference type="SUPFAM" id="SSF52218">
    <property type="entry name" value="Flavoproteins"/>
    <property type="match status" value="1"/>
</dbReference>
<dbReference type="Gene3D" id="3.40.50.80">
    <property type="entry name" value="Nucleotide-binding domain of ferredoxin-NADP reductase (FNR) module"/>
    <property type="match status" value="1"/>
</dbReference>
<evidence type="ECO:0000259" key="15">
    <source>
        <dbReference type="PROSITE" id="PS51384"/>
    </source>
</evidence>
<evidence type="ECO:0000256" key="11">
    <source>
        <dbReference type="ARBA" id="ARBA00023004"/>
    </source>
</evidence>
<dbReference type="InterPro" id="IPR001709">
    <property type="entry name" value="Flavoprot_Pyr_Nucl_cyt_Rdtase"/>
</dbReference>
<dbReference type="InterPro" id="IPR044943">
    <property type="entry name" value="NOS_dom_1"/>
</dbReference>
<dbReference type="EMBL" id="CAJNOC010001385">
    <property type="protein sequence ID" value="CAF0860268.1"/>
    <property type="molecule type" value="Genomic_DNA"/>
</dbReference>
<dbReference type="GO" id="GO:0050661">
    <property type="term" value="F:NADP binding"/>
    <property type="evidence" value="ECO:0007669"/>
    <property type="project" value="InterPro"/>
</dbReference>
<dbReference type="OrthoDB" id="2153534at2759"/>
<dbReference type="InterPro" id="IPR039261">
    <property type="entry name" value="FNR_nucleotide-bd"/>
</dbReference>
<comment type="cofactor">
    <cofactor evidence="1 12">
        <name>heme b</name>
        <dbReference type="ChEBI" id="CHEBI:60344"/>
    </cofactor>
</comment>
<dbReference type="InterPro" id="IPR001094">
    <property type="entry name" value="Flavdoxin-like"/>
</dbReference>
<dbReference type="InterPro" id="IPR044944">
    <property type="entry name" value="NOS_dom_3"/>
</dbReference>
<keyword evidence="6 12" id="KW-0479">Metal-binding</keyword>
<keyword evidence="8 12" id="KW-0521">NADP</keyword>
<dbReference type="Proteomes" id="UP000663879">
    <property type="component" value="Unassembled WGS sequence"/>
</dbReference>
<dbReference type="InterPro" id="IPR012144">
    <property type="entry name" value="NOS_euk"/>
</dbReference>
<dbReference type="SUPFAM" id="SSF52343">
    <property type="entry name" value="Ferredoxin reductase-like, C-terminal NADP-linked domain"/>
    <property type="match status" value="1"/>
</dbReference>
<dbReference type="InterPro" id="IPR003097">
    <property type="entry name" value="CysJ-like_FAD-binding"/>
</dbReference>
<dbReference type="GO" id="GO:0004517">
    <property type="term" value="F:nitric-oxide synthase activity"/>
    <property type="evidence" value="ECO:0007669"/>
    <property type="project" value="UniProtKB-EC"/>
</dbReference>
<dbReference type="PIRSF" id="PIRSF000333">
    <property type="entry name" value="NOS"/>
    <property type="match status" value="1"/>
</dbReference>
<dbReference type="Gene3D" id="3.90.440.10">
    <property type="entry name" value="Nitric Oxide Synthase,Heme Domain,Chain A domain 2"/>
    <property type="match status" value="1"/>
</dbReference>
<dbReference type="InterPro" id="IPR017927">
    <property type="entry name" value="FAD-bd_FR_type"/>
</dbReference>
<dbReference type="InterPro" id="IPR001433">
    <property type="entry name" value="OxRdtase_FAD/NAD-bd"/>
</dbReference>
<evidence type="ECO:0000256" key="9">
    <source>
        <dbReference type="ARBA" id="ARBA00022860"/>
    </source>
</evidence>
<evidence type="ECO:0000256" key="5">
    <source>
        <dbReference type="ARBA" id="ARBA00022643"/>
    </source>
</evidence>
<keyword evidence="17" id="KW-1185">Reference proteome</keyword>
<comment type="cofactor">
    <cofactor evidence="12">
        <name>FMN</name>
        <dbReference type="ChEBI" id="CHEBI:58210"/>
    </cofactor>
    <text evidence="12">Binds 1 FMN.</text>
</comment>
<evidence type="ECO:0000256" key="8">
    <source>
        <dbReference type="ARBA" id="ARBA00022857"/>
    </source>
</evidence>
<accession>A0A813WV77</accession>
<dbReference type="PROSITE" id="PS51384">
    <property type="entry name" value="FAD_FR"/>
    <property type="match status" value="1"/>
</dbReference>
<dbReference type="EC" id="1.14.13.39" evidence="12"/>
<comment type="caution">
    <text evidence="16">The sequence shown here is derived from an EMBL/GenBank/DDBJ whole genome shotgun (WGS) entry which is preliminary data.</text>
</comment>
<dbReference type="Pfam" id="PF00667">
    <property type="entry name" value="FAD_binding_1"/>
    <property type="match status" value="1"/>
</dbReference>
<keyword evidence="11 12" id="KW-0408">Iron</keyword>
<dbReference type="Gene3D" id="3.90.1230.10">
    <property type="entry name" value="Nitric Oxide Synthase, Chain A, domain 3"/>
    <property type="match status" value="1"/>
</dbReference>
<dbReference type="Gene3D" id="1.20.990.10">
    <property type="entry name" value="NADPH-cytochrome p450 Reductase, Chain A, domain 3"/>
    <property type="match status" value="1"/>
</dbReference>
<proteinExistence type="inferred from homology"/>
<dbReference type="SUPFAM" id="SSF56512">
    <property type="entry name" value="Nitric oxide (NO) synthase oxygenase domain"/>
    <property type="match status" value="1"/>
</dbReference>
<evidence type="ECO:0000256" key="3">
    <source>
        <dbReference type="ARBA" id="ARBA00022617"/>
    </source>
</evidence>
<dbReference type="PROSITE" id="PS60001">
    <property type="entry name" value="NOS"/>
    <property type="match status" value="1"/>
</dbReference>
<dbReference type="GO" id="GO:0005516">
    <property type="term" value="F:calmodulin binding"/>
    <property type="evidence" value="ECO:0007669"/>
    <property type="project" value="UniProtKB-KW"/>
</dbReference>